<proteinExistence type="predicted"/>
<keyword evidence="3" id="KW-1185">Reference proteome</keyword>
<organism evidence="2 3">
    <name type="scientific">Mortierella polycephala</name>
    <dbReference type="NCBI Taxonomy" id="41804"/>
    <lineage>
        <taxon>Eukaryota</taxon>
        <taxon>Fungi</taxon>
        <taxon>Fungi incertae sedis</taxon>
        <taxon>Mucoromycota</taxon>
        <taxon>Mortierellomycotina</taxon>
        <taxon>Mortierellomycetes</taxon>
        <taxon>Mortierellales</taxon>
        <taxon>Mortierellaceae</taxon>
        <taxon>Mortierella</taxon>
    </lineage>
</organism>
<dbReference type="AlphaFoldDB" id="A0A9P6PST9"/>
<reference evidence="2" key="1">
    <citation type="journal article" date="2020" name="Fungal Divers.">
        <title>Resolving the Mortierellaceae phylogeny through synthesis of multi-gene phylogenetics and phylogenomics.</title>
        <authorList>
            <person name="Vandepol N."/>
            <person name="Liber J."/>
            <person name="Desiro A."/>
            <person name="Na H."/>
            <person name="Kennedy M."/>
            <person name="Barry K."/>
            <person name="Grigoriev I.V."/>
            <person name="Miller A.N."/>
            <person name="O'Donnell K."/>
            <person name="Stajich J.E."/>
            <person name="Bonito G."/>
        </authorList>
    </citation>
    <scope>NUCLEOTIDE SEQUENCE</scope>
    <source>
        <strain evidence="2">KOD948</strain>
    </source>
</reference>
<accession>A0A9P6PST9</accession>
<dbReference type="Proteomes" id="UP000726737">
    <property type="component" value="Unassembled WGS sequence"/>
</dbReference>
<name>A0A9P6PST9_9FUNG</name>
<dbReference type="Gene3D" id="3.50.50.60">
    <property type="entry name" value="FAD/NAD(P)-binding domain"/>
    <property type="match status" value="1"/>
</dbReference>
<evidence type="ECO:0000313" key="2">
    <source>
        <dbReference type="EMBL" id="KAG0251969.1"/>
    </source>
</evidence>
<dbReference type="OrthoDB" id="655030at2759"/>
<dbReference type="EMBL" id="JAAAJA010000555">
    <property type="protein sequence ID" value="KAG0251969.1"/>
    <property type="molecule type" value="Genomic_DNA"/>
</dbReference>
<evidence type="ECO:0000313" key="3">
    <source>
        <dbReference type="Proteomes" id="UP000726737"/>
    </source>
</evidence>
<dbReference type="InterPro" id="IPR036188">
    <property type="entry name" value="FAD/NAD-bd_sf"/>
</dbReference>
<protein>
    <submittedName>
        <fullName evidence="2">Uncharacterized protein</fullName>
    </submittedName>
</protein>
<sequence>MSKVMLEEKFFETWFDGCTVLLGDGAVNAMQDAVVLANYISALKINDAEAILKLFRQYQDERAPHARAAVTTSANLPSLFGRFNTLFRKLILNIPMWLWLMALSKARKSRPWISFFPSANDAGSQKPHYQPSLARTRPKDH</sequence>
<feature type="region of interest" description="Disordered" evidence="1">
    <location>
        <begin position="121"/>
        <end position="141"/>
    </location>
</feature>
<dbReference type="SUPFAM" id="SSF51905">
    <property type="entry name" value="FAD/NAD(P)-binding domain"/>
    <property type="match status" value="1"/>
</dbReference>
<comment type="caution">
    <text evidence="2">The sequence shown here is derived from an EMBL/GenBank/DDBJ whole genome shotgun (WGS) entry which is preliminary data.</text>
</comment>
<gene>
    <name evidence="2" type="ORF">BG011_007293</name>
</gene>
<evidence type="ECO:0000256" key="1">
    <source>
        <dbReference type="SAM" id="MobiDB-lite"/>
    </source>
</evidence>